<dbReference type="InterPro" id="IPR006076">
    <property type="entry name" value="FAD-dep_OxRdtase"/>
</dbReference>
<name>A0A8K0V9P6_9RHOB</name>
<dbReference type="RefSeq" id="WP_202688829.1">
    <property type="nucleotide sequence ID" value="NZ_JAESVN010000004.1"/>
</dbReference>
<dbReference type="SUPFAM" id="SSF51905">
    <property type="entry name" value="FAD/NAD(P)-binding domain"/>
    <property type="match status" value="1"/>
</dbReference>
<evidence type="ECO:0000256" key="1">
    <source>
        <dbReference type="ARBA" id="ARBA00023002"/>
    </source>
</evidence>
<dbReference type="AlphaFoldDB" id="A0A8K0V9P6"/>
<feature type="domain" description="FAD dependent oxidoreductase" evidence="2">
    <location>
        <begin position="5"/>
        <end position="353"/>
    </location>
</feature>
<accession>A0A8K0V9P6</accession>
<evidence type="ECO:0000313" key="4">
    <source>
        <dbReference type="Proteomes" id="UP000648908"/>
    </source>
</evidence>
<keyword evidence="1" id="KW-0560">Oxidoreductase</keyword>
<proteinExistence type="predicted"/>
<organism evidence="3 4">
    <name type="scientific">Szabonella alba</name>
    <dbReference type="NCBI Taxonomy" id="2804194"/>
    <lineage>
        <taxon>Bacteria</taxon>
        <taxon>Pseudomonadati</taxon>
        <taxon>Pseudomonadota</taxon>
        <taxon>Alphaproteobacteria</taxon>
        <taxon>Rhodobacterales</taxon>
        <taxon>Paracoccaceae</taxon>
        <taxon>Szabonella</taxon>
    </lineage>
</organism>
<dbReference type="Gene3D" id="3.50.50.60">
    <property type="entry name" value="FAD/NAD(P)-binding domain"/>
    <property type="match status" value="1"/>
</dbReference>
<dbReference type="Proteomes" id="UP000648908">
    <property type="component" value="Unassembled WGS sequence"/>
</dbReference>
<evidence type="ECO:0000313" key="3">
    <source>
        <dbReference type="EMBL" id="MBL4917918.1"/>
    </source>
</evidence>
<gene>
    <name evidence="3" type="ORF">JL811_11870</name>
</gene>
<dbReference type="GO" id="GO:0016491">
    <property type="term" value="F:oxidoreductase activity"/>
    <property type="evidence" value="ECO:0007669"/>
    <property type="project" value="UniProtKB-KW"/>
</dbReference>
<evidence type="ECO:0000259" key="2">
    <source>
        <dbReference type="Pfam" id="PF01266"/>
    </source>
</evidence>
<dbReference type="Pfam" id="PF01266">
    <property type="entry name" value="DAO"/>
    <property type="match status" value="1"/>
</dbReference>
<reference evidence="3" key="1">
    <citation type="submission" date="2021-01" db="EMBL/GenBank/DDBJ databases">
        <title>Tabrizicola alba sp. nov. a motile alkaliphilic bacterium isolated from a soda lake.</title>
        <authorList>
            <person name="Szuroczki S."/>
            <person name="Abbaszade G."/>
            <person name="Schumann P."/>
            <person name="Toth E."/>
        </authorList>
    </citation>
    <scope>NUCLEOTIDE SEQUENCE</scope>
    <source>
        <strain evidence="3">DMG-N-6</strain>
    </source>
</reference>
<dbReference type="EMBL" id="JAESVN010000004">
    <property type="protein sequence ID" value="MBL4917918.1"/>
    <property type="molecule type" value="Genomic_DNA"/>
</dbReference>
<keyword evidence="4" id="KW-1185">Reference proteome</keyword>
<sequence>MGSPDVVVIGGGLHGCATALHCARAGLQVELLEREAVGRHASGVNAGGVRQLGRHYSEVPLSVLAMQMWRSIGDLVDDDCGFQPSGQIKVAGTEAHMEANRARVARLQTMGFAHEEVIGADELRALLPALSDGHPGALISRQDGFANPYRTTTAFRRKAQSLGVRIHEGRAATALTRDGAREGGGFRIDTAQGPLRAARVVNCAGAWAGTICAAMGEPVPIRAAAPMMTITAPMAPFVSPVVGFSGAPLSFKQFANGTVMIGGGYSGEADLDTGLTRLRHDRLAVNLRTAMDLFPVMAGARIVRHWAGVEGEMPDAIPVIGPSSTTEGLFHAFGFSAHGFQLGPVVGLLIADLIQQGRSRLNLADFAISRFRTQDET</sequence>
<dbReference type="SUPFAM" id="SSF54373">
    <property type="entry name" value="FAD-linked reductases, C-terminal domain"/>
    <property type="match status" value="1"/>
</dbReference>
<dbReference type="Gene3D" id="3.30.9.10">
    <property type="entry name" value="D-Amino Acid Oxidase, subunit A, domain 2"/>
    <property type="match status" value="1"/>
</dbReference>
<comment type="caution">
    <text evidence="3">The sequence shown here is derived from an EMBL/GenBank/DDBJ whole genome shotgun (WGS) entry which is preliminary data.</text>
</comment>
<dbReference type="GO" id="GO:0005737">
    <property type="term" value="C:cytoplasm"/>
    <property type="evidence" value="ECO:0007669"/>
    <property type="project" value="TreeGrafter"/>
</dbReference>
<dbReference type="InterPro" id="IPR036188">
    <property type="entry name" value="FAD/NAD-bd_sf"/>
</dbReference>
<protein>
    <submittedName>
        <fullName evidence="3">FAD-binding oxidoreductase</fullName>
    </submittedName>
</protein>
<dbReference type="PANTHER" id="PTHR13847">
    <property type="entry name" value="SARCOSINE DEHYDROGENASE-RELATED"/>
    <property type="match status" value="1"/>
</dbReference>